<dbReference type="InterPro" id="IPR036249">
    <property type="entry name" value="Thioredoxin-like_sf"/>
</dbReference>
<dbReference type="OMA" id="CFGDHIH"/>
<accession>A0A0S4JQ42</accession>
<dbReference type="VEuPathDB" id="TriTrypDB:BSAL_44035"/>
<dbReference type="OrthoDB" id="262308at2759"/>
<proteinExistence type="predicted"/>
<dbReference type="EMBL" id="CYKH01002179">
    <property type="protein sequence ID" value="CUG93660.1"/>
    <property type="molecule type" value="Genomic_DNA"/>
</dbReference>
<evidence type="ECO:0000256" key="2">
    <source>
        <dbReference type="SAM" id="SignalP"/>
    </source>
</evidence>
<dbReference type="PANTHER" id="PTHR15337:SF11">
    <property type="entry name" value="THIOREDOXIN DOMAIN-CONTAINING PROTEIN"/>
    <property type="match status" value="1"/>
</dbReference>
<organism evidence="4 5">
    <name type="scientific">Bodo saltans</name>
    <name type="common">Flagellated protozoan</name>
    <dbReference type="NCBI Taxonomy" id="75058"/>
    <lineage>
        <taxon>Eukaryota</taxon>
        <taxon>Discoba</taxon>
        <taxon>Euglenozoa</taxon>
        <taxon>Kinetoplastea</taxon>
        <taxon>Metakinetoplastina</taxon>
        <taxon>Eubodonida</taxon>
        <taxon>Bodonidae</taxon>
        <taxon>Bodo</taxon>
    </lineage>
</organism>
<dbReference type="Pfam" id="PF13899">
    <property type="entry name" value="Thioredoxin_7"/>
    <property type="match status" value="1"/>
</dbReference>
<dbReference type="InterPro" id="IPR017937">
    <property type="entry name" value="Thioredoxin_CS"/>
</dbReference>
<keyword evidence="5" id="KW-1185">Reference proteome</keyword>
<dbReference type="SUPFAM" id="SSF52833">
    <property type="entry name" value="Thioredoxin-like"/>
    <property type="match status" value="1"/>
</dbReference>
<dbReference type="PROSITE" id="PS00194">
    <property type="entry name" value="THIOREDOXIN_1"/>
    <property type="match status" value="1"/>
</dbReference>
<evidence type="ECO:0000256" key="1">
    <source>
        <dbReference type="ARBA" id="ARBA00022729"/>
    </source>
</evidence>
<feature type="domain" description="Thioredoxin" evidence="3">
    <location>
        <begin position="26"/>
        <end position="158"/>
    </location>
</feature>
<evidence type="ECO:0000259" key="3">
    <source>
        <dbReference type="PROSITE" id="PS51352"/>
    </source>
</evidence>
<feature type="signal peptide" evidence="2">
    <location>
        <begin position="1"/>
        <end position="24"/>
    </location>
</feature>
<dbReference type="InterPro" id="IPR051099">
    <property type="entry name" value="AGR/TXD"/>
</dbReference>
<dbReference type="PANTHER" id="PTHR15337">
    <property type="entry name" value="ANTERIOR GRADIENT PROTEIN-RELATED"/>
    <property type="match status" value="1"/>
</dbReference>
<dbReference type="AlphaFoldDB" id="A0A0S4JQ42"/>
<name>A0A0S4JQ42_BODSA</name>
<keyword evidence="1 2" id="KW-0732">Signal</keyword>
<gene>
    <name evidence="4" type="ORF">BSAL_44035</name>
</gene>
<dbReference type="InterPro" id="IPR013766">
    <property type="entry name" value="Thioredoxin_domain"/>
</dbReference>
<reference evidence="5" key="1">
    <citation type="submission" date="2015-09" db="EMBL/GenBank/DDBJ databases">
        <authorList>
            <consortium name="Pathogen Informatics"/>
        </authorList>
    </citation>
    <scope>NUCLEOTIDE SEQUENCE [LARGE SCALE GENOMIC DNA]</scope>
    <source>
        <strain evidence="5">Lake Konstanz</strain>
    </source>
</reference>
<feature type="chain" id="PRO_5006622723" evidence="2">
    <location>
        <begin position="25"/>
        <end position="172"/>
    </location>
</feature>
<dbReference type="PROSITE" id="PS51352">
    <property type="entry name" value="THIOREDOXIN_2"/>
    <property type="match status" value="1"/>
</dbReference>
<sequence>MRRFIAALTITLMIALCLLPAIIAATSSSSSAPPGVSEWNRGFVDWVTWSQAIPIAKRERKPIMMVVHKTWCAACRAVGQAFATSPEAELLSKYFVMANVEDDDEPSDKKYAIQGQYNPRVLFLYPDGEVADIVNEKGDPAHLHFYPEISDLVKSMIQALRLIAGVEEIGEL</sequence>
<evidence type="ECO:0000313" key="4">
    <source>
        <dbReference type="EMBL" id="CUG93660.1"/>
    </source>
</evidence>
<dbReference type="Gene3D" id="3.40.30.10">
    <property type="entry name" value="Glutaredoxin"/>
    <property type="match status" value="1"/>
</dbReference>
<dbReference type="Proteomes" id="UP000051952">
    <property type="component" value="Unassembled WGS sequence"/>
</dbReference>
<protein>
    <submittedName>
        <fullName evidence="4">Thioredoxin-like protein, putative</fullName>
    </submittedName>
</protein>
<evidence type="ECO:0000313" key="5">
    <source>
        <dbReference type="Proteomes" id="UP000051952"/>
    </source>
</evidence>